<feature type="region of interest" description="Disordered" evidence="1">
    <location>
        <begin position="271"/>
        <end position="296"/>
    </location>
</feature>
<dbReference type="OrthoDB" id="163563at2759"/>
<feature type="domain" description="C2 NT-type" evidence="2">
    <location>
        <begin position="131"/>
        <end position="270"/>
    </location>
</feature>
<feature type="region of interest" description="Disordered" evidence="1">
    <location>
        <begin position="582"/>
        <end position="629"/>
    </location>
</feature>
<feature type="region of interest" description="Disordered" evidence="1">
    <location>
        <begin position="469"/>
        <end position="550"/>
    </location>
</feature>
<feature type="compositionally biased region" description="Basic and acidic residues" evidence="1">
    <location>
        <begin position="616"/>
        <end position="629"/>
    </location>
</feature>
<feature type="region of interest" description="Disordered" evidence="1">
    <location>
        <begin position="661"/>
        <end position="707"/>
    </location>
</feature>
<dbReference type="Pfam" id="PF10358">
    <property type="entry name" value="NT-C2"/>
    <property type="match status" value="1"/>
</dbReference>
<dbReference type="PROSITE" id="PS51840">
    <property type="entry name" value="C2_NT"/>
    <property type="match status" value="1"/>
</dbReference>
<name>A0A8K1C6Y3_PYTOL</name>
<dbReference type="Proteomes" id="UP000794436">
    <property type="component" value="Unassembled WGS sequence"/>
</dbReference>
<evidence type="ECO:0000313" key="3">
    <source>
        <dbReference type="EMBL" id="TMW57162.1"/>
    </source>
</evidence>
<dbReference type="AlphaFoldDB" id="A0A8K1C6Y3"/>
<sequence>MPSTWKLQDFDCFDEDFKSRSREVHILVEGKNDKGRWLTSRDNVVSVAHDERDHQYTEVYRITAERLKFTPIVNQLVNAIDRVKTLDSVPFIALESSQGVGKTQMAFNLMARSDTDVFYAVWNMNHLIQVARRTGKHAVGYKVQLVIHRMNALLPATYNNVELSAVITRHKKRVVTKSGAYSLEKKEVVWGDILPFTCTLYLAKTGLFQAKVFQVQVFDTRTDQQIATFEFNLAELVQSNKESSKESIMVPALKCQDHRASLSLTVIGTKVMGGGRAPRSPGDPEGSNADEVSFDGSRSDMSAITLESHGSRASMASRNGRKTSNPTSPQAAEGDHKSDGVRGAYPASDNDALELYNLRNKHKELLHTVSNLEEQLRQTEGENVKLENKVSEQQAAIEKLTEEKAALERQVFELEVKTEHQSSTNSDSDDDMKIDFMKYRTLREEKGQVELELKELKTTMTALQQQLEEKQRVGAHIKEEGSDAEDDKEDEKEDEEEEQEEEDDNEAEEVKQTPESKHSEASSADEFVDAHDAQLMSELHELRHSLESMQSARDQYKASMDSLTIMNEKLTEQVRELMDKVGDLETENADQKRRLHDQQAQIDRNKNEFDEEAEELERSRATSTEVQRENEKLVEQLSHFDQMVSRLKKEKDELLHRLQEAEGMQSRAQRDMDDAHSTMSQLKEENSGLSGKLDAAQEASERAKQEIESAQLTIDELRAQVREISEQLQSTQEELAHLRNEELVSSAAAAAAAIAKNQELQERWDDLKQQNDQLQSRVDELEERLTRTDMEGQEKEVELQRQVAELKQETAQLREELEELLVSKKQAEEELHDRTMALKQALENQNLQLNDHEQHVDVLKHKHESEKSQMEEQVREKAAVEEQLRKRVTDLEQENDYFQGELIDSKMKLAELMARNEELSAQFHRVEKDLSELKTKAAEPAPKDSKKK</sequence>
<feature type="compositionally biased region" description="Basic and acidic residues" evidence="1">
    <location>
        <begin position="469"/>
        <end position="481"/>
    </location>
</feature>
<evidence type="ECO:0000259" key="2">
    <source>
        <dbReference type="PROSITE" id="PS51840"/>
    </source>
</evidence>
<dbReference type="InterPro" id="IPR019448">
    <property type="entry name" value="NT-C2"/>
</dbReference>
<dbReference type="Gene3D" id="1.10.287.1490">
    <property type="match status" value="1"/>
</dbReference>
<accession>A0A8K1C6Y3</accession>
<dbReference type="EMBL" id="SPLM01000144">
    <property type="protein sequence ID" value="TMW57162.1"/>
    <property type="molecule type" value="Genomic_DNA"/>
</dbReference>
<feature type="compositionally biased region" description="Basic and acidic residues" evidence="1">
    <location>
        <begin position="668"/>
        <end position="686"/>
    </location>
</feature>
<organism evidence="3 4">
    <name type="scientific">Pythium oligandrum</name>
    <name type="common">Mycoparasitic fungus</name>
    <dbReference type="NCBI Taxonomy" id="41045"/>
    <lineage>
        <taxon>Eukaryota</taxon>
        <taxon>Sar</taxon>
        <taxon>Stramenopiles</taxon>
        <taxon>Oomycota</taxon>
        <taxon>Peronosporomycetes</taxon>
        <taxon>Pythiales</taxon>
        <taxon>Pythiaceae</taxon>
        <taxon>Pythium</taxon>
    </lineage>
</organism>
<feature type="compositionally biased region" description="Basic and acidic residues" evidence="1">
    <location>
        <begin position="508"/>
        <end position="520"/>
    </location>
</feature>
<reference evidence="3" key="1">
    <citation type="submission" date="2019-03" db="EMBL/GenBank/DDBJ databases">
        <title>Long read genome sequence of the mycoparasitic Pythium oligandrum ATCC 38472 isolated from sugarbeet rhizosphere.</title>
        <authorList>
            <person name="Gaulin E."/>
        </authorList>
    </citation>
    <scope>NUCLEOTIDE SEQUENCE</scope>
    <source>
        <strain evidence="3">ATCC 38472_TT</strain>
    </source>
</reference>
<gene>
    <name evidence="3" type="ORF">Poli38472_003087</name>
</gene>
<feature type="compositionally biased region" description="Basic and acidic residues" evidence="1">
    <location>
        <begin position="528"/>
        <end position="546"/>
    </location>
</feature>
<evidence type="ECO:0000313" key="4">
    <source>
        <dbReference type="Proteomes" id="UP000794436"/>
    </source>
</evidence>
<feature type="compositionally biased region" description="Acidic residues" evidence="1">
    <location>
        <begin position="482"/>
        <end position="507"/>
    </location>
</feature>
<comment type="caution">
    <text evidence="3">The sequence shown here is derived from an EMBL/GenBank/DDBJ whole genome shotgun (WGS) entry which is preliminary data.</text>
</comment>
<keyword evidence="4" id="KW-1185">Reference proteome</keyword>
<protein>
    <recommendedName>
        <fullName evidence="2">C2 NT-type domain-containing protein</fullName>
    </recommendedName>
</protein>
<feature type="region of interest" description="Disordered" evidence="1">
    <location>
        <begin position="308"/>
        <end position="346"/>
    </location>
</feature>
<feature type="compositionally biased region" description="Polar residues" evidence="1">
    <location>
        <begin position="314"/>
        <end position="330"/>
    </location>
</feature>
<evidence type="ECO:0000256" key="1">
    <source>
        <dbReference type="SAM" id="MobiDB-lite"/>
    </source>
</evidence>
<proteinExistence type="predicted"/>